<proteinExistence type="inferred from homology"/>
<dbReference type="PANTHER" id="PTHR43806">
    <property type="entry name" value="PEPTIDASE S8"/>
    <property type="match status" value="1"/>
</dbReference>
<comment type="caution">
    <text evidence="8">The sequence shown here is derived from an EMBL/GenBank/DDBJ whole genome shotgun (WGS) entry which is preliminary data.</text>
</comment>
<dbReference type="EMBL" id="MEIA01000581">
    <property type="protein sequence ID" value="OJF09352.1"/>
    <property type="molecule type" value="Genomic_DNA"/>
</dbReference>
<reference evidence="8 9" key="1">
    <citation type="submission" date="2016-09" db="EMBL/GenBank/DDBJ databases">
        <title>Couchioplanes caeruleus draft genome sequence.</title>
        <authorList>
            <person name="Sheehan J."/>
            <person name="Caffrey P."/>
        </authorList>
    </citation>
    <scope>NUCLEOTIDE SEQUENCE [LARGE SCALE GENOMIC DNA]</scope>
    <source>
        <strain evidence="8 9">DSM 43634</strain>
    </source>
</reference>
<evidence type="ECO:0000256" key="5">
    <source>
        <dbReference type="PROSITE-ProRule" id="PRU01240"/>
    </source>
</evidence>
<accession>A0A1K0F9D2</accession>
<dbReference type="Proteomes" id="UP000182486">
    <property type="component" value="Unassembled WGS sequence"/>
</dbReference>
<organism evidence="8 9">
    <name type="scientific">Couchioplanes caeruleus subsp. caeruleus</name>
    <dbReference type="NCBI Taxonomy" id="56427"/>
    <lineage>
        <taxon>Bacteria</taxon>
        <taxon>Bacillati</taxon>
        <taxon>Actinomycetota</taxon>
        <taxon>Actinomycetes</taxon>
        <taxon>Micromonosporales</taxon>
        <taxon>Micromonosporaceae</taxon>
        <taxon>Couchioplanes</taxon>
    </lineage>
</organism>
<dbReference type="PROSITE" id="PS51892">
    <property type="entry name" value="SUBTILASE"/>
    <property type="match status" value="1"/>
</dbReference>
<feature type="compositionally biased region" description="Basic and acidic residues" evidence="6">
    <location>
        <begin position="48"/>
        <end position="66"/>
    </location>
</feature>
<evidence type="ECO:0000313" key="9">
    <source>
        <dbReference type="Proteomes" id="UP000182486"/>
    </source>
</evidence>
<keyword evidence="9" id="KW-1185">Reference proteome</keyword>
<dbReference type="InterPro" id="IPR000209">
    <property type="entry name" value="Peptidase_S8/S53_dom"/>
</dbReference>
<comment type="similarity">
    <text evidence="1 5">Belongs to the peptidase S8 family.</text>
</comment>
<keyword evidence="2" id="KW-0645">Protease</keyword>
<protein>
    <recommendedName>
        <fullName evidence="7">Peptidase S8/S53 domain-containing protein</fullName>
    </recommendedName>
</protein>
<dbReference type="GO" id="GO:0006508">
    <property type="term" value="P:proteolysis"/>
    <property type="evidence" value="ECO:0007669"/>
    <property type="project" value="UniProtKB-KW"/>
</dbReference>
<evidence type="ECO:0000256" key="2">
    <source>
        <dbReference type="ARBA" id="ARBA00022670"/>
    </source>
</evidence>
<gene>
    <name evidence="8" type="ORF">BG844_38085</name>
</gene>
<evidence type="ECO:0000313" key="8">
    <source>
        <dbReference type="EMBL" id="OJF09352.1"/>
    </source>
</evidence>
<dbReference type="InterPro" id="IPR036852">
    <property type="entry name" value="Peptidase_S8/S53_dom_sf"/>
</dbReference>
<dbReference type="GO" id="GO:0004252">
    <property type="term" value="F:serine-type endopeptidase activity"/>
    <property type="evidence" value="ECO:0007669"/>
    <property type="project" value="InterPro"/>
</dbReference>
<dbReference type="AlphaFoldDB" id="A0A1K0F9D2"/>
<keyword evidence="4" id="KW-0720">Serine protease</keyword>
<feature type="domain" description="Peptidase S8/S53" evidence="7">
    <location>
        <begin position="294"/>
        <end position="548"/>
    </location>
</feature>
<evidence type="ECO:0000256" key="3">
    <source>
        <dbReference type="ARBA" id="ARBA00022801"/>
    </source>
</evidence>
<feature type="compositionally biased region" description="Basic and acidic residues" evidence="6">
    <location>
        <begin position="15"/>
        <end position="26"/>
    </location>
</feature>
<dbReference type="InterPro" id="IPR050131">
    <property type="entry name" value="Peptidase_S8_subtilisin-like"/>
</dbReference>
<evidence type="ECO:0000259" key="7">
    <source>
        <dbReference type="Pfam" id="PF00082"/>
    </source>
</evidence>
<dbReference type="Pfam" id="PF00082">
    <property type="entry name" value="Peptidase_S8"/>
    <property type="match status" value="1"/>
</dbReference>
<sequence>MPEQGQAPGTGRPKGRPDKPTDRPAEPRVAATRPGGTDDTPRGQGPRDSGDETGGRPESVRRRPERYLVAPTGWATMPGLPGTADPAAAGQQLIEALQRDPALHVLRVIRSAASESSPGDQAPLVTGIRFPTVAVVEATPEQAAILAARPEFHVDIDHPLRHGEQLPVPPTVPGTGTLDQSLSVRFRVRDERDEPLRDAVVYVHGGLYPVVGRTDADGAVELTVPAESLEAVRGVFVRPRSDCWSTMLKSPSLSATEANPVVCRRLDTAPRELTADGWARRAMNFDRLPPTYRGHGVRIAVIGSGVDAGRLGAAEGVMSGINVVGQDEKAWDQDAIGRATHAVALITGSDGDQAGGLAPEAEVHVCRVLPGRLSDLIEALDYCIAQEVDVIDLGVYTEGAAGLVAYKLEEARQAGILCVAAAGDTGGPVTFPGTLAPIFTVGAVGQLGTYPPESHHATQQSGMPTREGFFVARSSCTGREVDVCAPGVAVISAVGPEGRAAFDGTPIAATHVAALAGLVLAHHPDFRYGFGMRGPARVHRLTQLIKSSCRPLPGADPYRCGAGLPDAAVAVGLVPQWAPYGMSEAPGVPFDAAASAATASPPAAMTLVAAIRAAGYLLPDPDE</sequence>
<name>A0A1K0F9D2_9ACTN</name>
<feature type="region of interest" description="Disordered" evidence="6">
    <location>
        <begin position="1"/>
        <end position="86"/>
    </location>
</feature>
<evidence type="ECO:0000256" key="6">
    <source>
        <dbReference type="SAM" id="MobiDB-lite"/>
    </source>
</evidence>
<evidence type="ECO:0000256" key="4">
    <source>
        <dbReference type="ARBA" id="ARBA00022825"/>
    </source>
</evidence>
<comment type="caution">
    <text evidence="5">Lacks conserved residue(s) required for the propagation of feature annotation.</text>
</comment>
<dbReference type="Gene3D" id="3.40.50.200">
    <property type="entry name" value="Peptidase S8/S53 domain"/>
    <property type="match status" value="1"/>
</dbReference>
<dbReference type="RefSeq" id="WP_071810312.1">
    <property type="nucleotide sequence ID" value="NZ_MEIA01000581.1"/>
</dbReference>
<keyword evidence="3" id="KW-0378">Hydrolase</keyword>
<dbReference type="SUPFAM" id="SSF52743">
    <property type="entry name" value="Subtilisin-like"/>
    <property type="match status" value="1"/>
</dbReference>
<evidence type="ECO:0000256" key="1">
    <source>
        <dbReference type="ARBA" id="ARBA00011073"/>
    </source>
</evidence>
<dbReference type="PANTHER" id="PTHR43806:SF11">
    <property type="entry name" value="CEREVISIN-RELATED"/>
    <property type="match status" value="1"/>
</dbReference>